<reference evidence="2" key="1">
    <citation type="submission" date="2020-12" db="EMBL/GenBank/DDBJ databases">
        <authorList>
            <consortium name="Molecular Ecology Group"/>
        </authorList>
    </citation>
    <scope>NUCLEOTIDE SEQUENCE</scope>
    <source>
        <strain evidence="2">TBG_1078</strain>
    </source>
</reference>
<gene>
    <name evidence="2" type="ORF">NYPRO_LOCUS16898</name>
</gene>
<dbReference type="AlphaFoldDB" id="A0A811Z4X2"/>
<organism evidence="2 3">
    <name type="scientific">Nyctereutes procyonoides</name>
    <name type="common">Raccoon dog</name>
    <name type="synonym">Canis procyonoides</name>
    <dbReference type="NCBI Taxonomy" id="34880"/>
    <lineage>
        <taxon>Eukaryota</taxon>
        <taxon>Metazoa</taxon>
        <taxon>Chordata</taxon>
        <taxon>Craniata</taxon>
        <taxon>Vertebrata</taxon>
        <taxon>Euteleostomi</taxon>
        <taxon>Mammalia</taxon>
        <taxon>Eutheria</taxon>
        <taxon>Laurasiatheria</taxon>
        <taxon>Carnivora</taxon>
        <taxon>Caniformia</taxon>
        <taxon>Canidae</taxon>
        <taxon>Nyctereutes</taxon>
    </lineage>
</organism>
<protein>
    <submittedName>
        <fullName evidence="2">(raccoon dog) hypothetical protein</fullName>
    </submittedName>
</protein>
<keyword evidence="3" id="KW-1185">Reference proteome</keyword>
<feature type="region of interest" description="Disordered" evidence="1">
    <location>
        <begin position="232"/>
        <end position="251"/>
    </location>
</feature>
<sequence>MVRALHDDMQGLQRGVERRVAKAVRLAGPLARTSQLERLTQQGEALGLGTGQAPAAGSPGSHSPPAARPAWAPRASPATPPSRSGEADARKASDPGIIENGHQPGAGSHAQPPQPRPVSLSLGLPHQPVTAITQMPEKFSGETSAMALSPTSAAVLGALSLSPRFQVLGLTLTLGSCREPASPSAYVSASACHDVGLDPGSPGSRPGPKAGAKLLRHSGIPVFGLFLRKTGRKETRKKRGREKRMGERREKREELGRAALVAQQFIQITLPTVVGENVMGSWKDSLIISFYPWNARTVHSHILECQGFLKISSTSLLSQKPFFLSLRGRDKGVEWKRSESL</sequence>
<evidence type="ECO:0000313" key="2">
    <source>
        <dbReference type="EMBL" id="CAD7684105.1"/>
    </source>
</evidence>
<feature type="compositionally biased region" description="Basic residues" evidence="1">
    <location>
        <begin position="232"/>
        <end position="242"/>
    </location>
</feature>
<feature type="compositionally biased region" description="Low complexity" evidence="1">
    <location>
        <begin position="51"/>
        <end position="84"/>
    </location>
</feature>
<dbReference type="Proteomes" id="UP000645828">
    <property type="component" value="Unassembled WGS sequence"/>
</dbReference>
<accession>A0A811Z4X2</accession>
<dbReference type="EMBL" id="CAJHUB010000755">
    <property type="protein sequence ID" value="CAD7684105.1"/>
    <property type="molecule type" value="Genomic_DNA"/>
</dbReference>
<comment type="caution">
    <text evidence="2">The sequence shown here is derived from an EMBL/GenBank/DDBJ whole genome shotgun (WGS) entry which is preliminary data.</text>
</comment>
<feature type="region of interest" description="Disordered" evidence="1">
    <location>
        <begin position="48"/>
        <end position="123"/>
    </location>
</feature>
<proteinExistence type="predicted"/>
<evidence type="ECO:0000256" key="1">
    <source>
        <dbReference type="SAM" id="MobiDB-lite"/>
    </source>
</evidence>
<name>A0A811Z4X2_NYCPR</name>
<evidence type="ECO:0000313" key="3">
    <source>
        <dbReference type="Proteomes" id="UP000645828"/>
    </source>
</evidence>